<dbReference type="Pfam" id="PF09118">
    <property type="entry name" value="GO-like_E_set"/>
    <property type="match status" value="1"/>
</dbReference>
<evidence type="ECO:0000313" key="6">
    <source>
        <dbReference type="Proteomes" id="UP001370490"/>
    </source>
</evidence>
<dbReference type="AlphaFoldDB" id="A0AAN8VPR3"/>
<organism evidence="5 6">
    <name type="scientific">Dillenia turbinata</name>
    <dbReference type="NCBI Taxonomy" id="194707"/>
    <lineage>
        <taxon>Eukaryota</taxon>
        <taxon>Viridiplantae</taxon>
        <taxon>Streptophyta</taxon>
        <taxon>Embryophyta</taxon>
        <taxon>Tracheophyta</taxon>
        <taxon>Spermatophyta</taxon>
        <taxon>Magnoliopsida</taxon>
        <taxon>eudicotyledons</taxon>
        <taxon>Gunneridae</taxon>
        <taxon>Pentapetalae</taxon>
        <taxon>Dilleniales</taxon>
        <taxon>Dilleniaceae</taxon>
        <taxon>Dillenia</taxon>
    </lineage>
</organism>
<dbReference type="InterPro" id="IPR009880">
    <property type="entry name" value="Glyoxal_oxidase_N"/>
</dbReference>
<feature type="domain" description="Galactose oxidase-like Early set" evidence="4">
    <location>
        <begin position="444"/>
        <end position="549"/>
    </location>
</feature>
<evidence type="ECO:0000256" key="2">
    <source>
        <dbReference type="SAM" id="SignalP"/>
    </source>
</evidence>
<comment type="caution">
    <text evidence="5">The sequence shown here is derived from an EMBL/GenBank/DDBJ whole genome shotgun (WGS) entry which is preliminary data.</text>
</comment>
<feature type="signal peptide" evidence="2">
    <location>
        <begin position="1"/>
        <end position="27"/>
    </location>
</feature>
<name>A0AAN8VPR3_9MAGN</name>
<keyword evidence="1 2" id="KW-0732">Signal</keyword>
<dbReference type="InterPro" id="IPR014756">
    <property type="entry name" value="Ig_E-set"/>
</dbReference>
<dbReference type="SUPFAM" id="SSF81296">
    <property type="entry name" value="E set domains"/>
    <property type="match status" value="1"/>
</dbReference>
<dbReference type="EMBL" id="JBAMMX010000006">
    <property type="protein sequence ID" value="KAK6938918.1"/>
    <property type="molecule type" value="Genomic_DNA"/>
</dbReference>
<dbReference type="PANTHER" id="PTHR32208:SF62">
    <property type="entry name" value="OXIDASE, PUTATIVE, EXPRESSED-RELATED"/>
    <property type="match status" value="1"/>
</dbReference>
<evidence type="ECO:0000256" key="1">
    <source>
        <dbReference type="ARBA" id="ARBA00022729"/>
    </source>
</evidence>
<gene>
    <name evidence="5" type="ORF">RJ641_032426</name>
</gene>
<dbReference type="InterPro" id="IPR013783">
    <property type="entry name" value="Ig-like_fold"/>
</dbReference>
<dbReference type="Proteomes" id="UP001370490">
    <property type="component" value="Unassembled WGS sequence"/>
</dbReference>
<reference evidence="5 6" key="1">
    <citation type="submission" date="2023-12" db="EMBL/GenBank/DDBJ databases">
        <title>A high-quality genome assembly for Dillenia turbinata (Dilleniales).</title>
        <authorList>
            <person name="Chanderbali A."/>
        </authorList>
    </citation>
    <scope>NUCLEOTIDE SEQUENCE [LARGE SCALE GENOMIC DNA]</scope>
    <source>
        <strain evidence="5">LSX21</strain>
        <tissue evidence="5">Leaf</tissue>
    </source>
</reference>
<proteinExistence type="predicted"/>
<feature type="domain" description="Glyoxal oxidase N-terminal" evidence="3">
    <location>
        <begin position="48"/>
        <end position="435"/>
    </location>
</feature>
<dbReference type="Gene3D" id="2.130.10.80">
    <property type="entry name" value="Galactose oxidase/kelch, beta-propeller"/>
    <property type="match status" value="1"/>
</dbReference>
<dbReference type="CDD" id="cd02851">
    <property type="entry name" value="E_set_GO_C"/>
    <property type="match status" value="1"/>
</dbReference>
<dbReference type="PANTHER" id="PTHR32208">
    <property type="entry name" value="SECRETED PROTEIN-RELATED"/>
    <property type="match status" value="1"/>
</dbReference>
<dbReference type="Gene3D" id="2.60.40.10">
    <property type="entry name" value="Immunoglobulins"/>
    <property type="match status" value="1"/>
</dbReference>
<evidence type="ECO:0000313" key="5">
    <source>
        <dbReference type="EMBL" id="KAK6938918.1"/>
    </source>
</evidence>
<protein>
    <submittedName>
        <fullName evidence="5">Glyoxal oxidase, N-terminal</fullName>
    </submittedName>
</protein>
<sequence length="551" mass="60653">MSEGRSTSLILCFQGWQFLLLIHHWSAAVNAAGGSWQLLQKSIGINAMHMQQLHNDRVIIFDRTDFGPSNLSLPSGKCRNDPHDKALTHDCTAHSAKYNVVSNTFQALEVLTDVWCSSGAAMPDGRLVQTGGFNDGEMKVRVILPCQMCDWQEISNGLAARRWYATSHLLPDGRQIIIGGQGEFNYEFYPKTPATSGVFNLPFLSQTNDRNQENNLYPFVHLNVDGNLFIFANNRAILFNFNNGVVVKTYPQIPGGDPRNYPSTGSSVLLPLKNLQSGNVEAEVLICGGAPRNSFLQARRGNFLMALNTCGRIKITDASPSWVMETMPRARTMGDMILLPNGNVLIINGVQKGVAGWELGRNAVHNPVLYKPDDRVGSRFEVQNPSTIARAYHSSAILLRDGRVLVGGSNPHEKYVFTDVTFPTELSLEAFSPDYLNAGVSNLRPRIRVPHTQSQIGYGQKLVVRFWLAGPLNANEVSVTLVAPSFTTHSFSQSQRLLVLSGSSKILPVGKNVYRMEVISPGSGNLAPAAFYTMYVVHQGIPSPGIWVQLK</sequence>
<dbReference type="InterPro" id="IPR015202">
    <property type="entry name" value="GO-like_E_set"/>
</dbReference>
<accession>A0AAN8VPR3</accession>
<dbReference type="SUPFAM" id="SSF50965">
    <property type="entry name" value="Galactose oxidase, central domain"/>
    <property type="match status" value="1"/>
</dbReference>
<evidence type="ECO:0000259" key="3">
    <source>
        <dbReference type="Pfam" id="PF07250"/>
    </source>
</evidence>
<dbReference type="Pfam" id="PF07250">
    <property type="entry name" value="Glyoxal_oxid_N"/>
    <property type="match status" value="1"/>
</dbReference>
<dbReference type="InterPro" id="IPR011043">
    <property type="entry name" value="Gal_Oxase/kelch_b-propeller"/>
</dbReference>
<keyword evidence="6" id="KW-1185">Reference proteome</keyword>
<evidence type="ECO:0000259" key="4">
    <source>
        <dbReference type="Pfam" id="PF09118"/>
    </source>
</evidence>
<dbReference type="InterPro" id="IPR037293">
    <property type="entry name" value="Gal_Oxidase_central_sf"/>
</dbReference>
<feature type="chain" id="PRO_5043001447" evidence="2">
    <location>
        <begin position="28"/>
        <end position="551"/>
    </location>
</feature>